<feature type="domain" description="DUF4010" evidence="3">
    <location>
        <begin position="185"/>
        <end position="391"/>
    </location>
</feature>
<feature type="transmembrane region" description="Helical" evidence="1">
    <location>
        <begin position="149"/>
        <end position="167"/>
    </location>
</feature>
<dbReference type="PANTHER" id="PTHR39084">
    <property type="entry name" value="MEMBRANE PROTEIN-RELATED"/>
    <property type="match status" value="1"/>
</dbReference>
<reference evidence="4" key="1">
    <citation type="submission" date="2021-04" db="EMBL/GenBank/DDBJ databases">
        <title>The genome sequence of Ideonella sp. 4Y11.</title>
        <authorList>
            <person name="Liu Y."/>
        </authorList>
    </citation>
    <scope>NUCLEOTIDE SEQUENCE</scope>
    <source>
        <strain evidence="4">4Y11</strain>
    </source>
</reference>
<keyword evidence="5" id="KW-1185">Reference proteome</keyword>
<comment type="caution">
    <text evidence="4">The sequence shown here is derived from an EMBL/GenBank/DDBJ whole genome shotgun (WGS) entry which is preliminary data.</text>
</comment>
<feature type="transmembrane region" description="Helical" evidence="1">
    <location>
        <begin position="206"/>
        <end position="225"/>
    </location>
</feature>
<evidence type="ECO:0000256" key="1">
    <source>
        <dbReference type="SAM" id="Phobius"/>
    </source>
</evidence>
<dbReference type="InterPro" id="IPR049177">
    <property type="entry name" value="MgtC_SapB_SrpB_YhiD_N"/>
</dbReference>
<feature type="transmembrane region" description="Helical" evidence="1">
    <location>
        <begin position="96"/>
        <end position="129"/>
    </location>
</feature>
<sequence length="417" mass="41137">MGPLLGDGPLSGAAAALGVGLLVGLERERRKGEGPERQAAGIRSFTVAAMLGALAQGLSQALAAPGLLLLGGAMVGALAVAAYWRSAARDPGLTTELALCATYLIGLLCMSAPAWGAGAGALLALLLAARGRLHHFATRVLTEHELHDGLLLAALALVAVPLLPAGPQAVLGGADVRRLAALVLLILLLQAVGHVALRLFGARAGLPLSGFFSGFVSSTATIASMGSRSRHGDVPLAAAQAGALASTIATWLQALMILAAIAPALARQLWPAALVGALVALTMTAWLALRIPRGAGQASEAGSVLRVREAAAVALMIGAATLLLHGAGRWLGQDGVVAGAALAGAADAHAAIAAVGGLSSGGLAMPTAIWGVWAALLSNSAVRAVAAWTSGGAGFGGRVALGLAAQLAAAALALVLR</sequence>
<evidence type="ECO:0000313" key="5">
    <source>
        <dbReference type="Proteomes" id="UP000678374"/>
    </source>
</evidence>
<feature type="transmembrane region" description="Helical" evidence="1">
    <location>
        <begin position="6"/>
        <end position="25"/>
    </location>
</feature>
<dbReference type="Pfam" id="PF13194">
    <property type="entry name" value="DUF4010"/>
    <property type="match status" value="1"/>
</dbReference>
<feature type="transmembrane region" description="Helical" evidence="1">
    <location>
        <begin position="179"/>
        <end position="200"/>
    </location>
</feature>
<feature type="transmembrane region" description="Helical" evidence="1">
    <location>
        <begin position="61"/>
        <end position="84"/>
    </location>
</feature>
<accession>A0A940YLJ9</accession>
<dbReference type="Proteomes" id="UP000678374">
    <property type="component" value="Unassembled WGS sequence"/>
</dbReference>
<feature type="transmembrane region" description="Helical" evidence="1">
    <location>
        <begin position="237"/>
        <end position="262"/>
    </location>
</feature>
<keyword evidence="1" id="KW-0472">Membrane</keyword>
<organism evidence="4 5">
    <name type="scientific">Ideonella aquatica</name>
    <dbReference type="NCBI Taxonomy" id="2824119"/>
    <lineage>
        <taxon>Bacteria</taxon>
        <taxon>Pseudomonadati</taxon>
        <taxon>Pseudomonadota</taxon>
        <taxon>Betaproteobacteria</taxon>
        <taxon>Burkholderiales</taxon>
        <taxon>Sphaerotilaceae</taxon>
        <taxon>Ideonella</taxon>
    </lineage>
</organism>
<dbReference type="AlphaFoldDB" id="A0A940YLJ9"/>
<dbReference type="EMBL" id="JAGQDE010000042">
    <property type="protein sequence ID" value="MBQ0961839.1"/>
    <property type="molecule type" value="Genomic_DNA"/>
</dbReference>
<gene>
    <name evidence="4" type="ORF">KAK06_23075</name>
</gene>
<feature type="transmembrane region" description="Helical" evidence="1">
    <location>
        <begin position="268"/>
        <end position="289"/>
    </location>
</feature>
<feature type="transmembrane region" description="Helical" evidence="1">
    <location>
        <begin position="310"/>
        <end position="331"/>
    </location>
</feature>
<evidence type="ECO:0000313" key="4">
    <source>
        <dbReference type="EMBL" id="MBQ0961839.1"/>
    </source>
</evidence>
<feature type="transmembrane region" description="Helical" evidence="1">
    <location>
        <begin position="395"/>
        <end position="416"/>
    </location>
</feature>
<dbReference type="RefSeq" id="WP_210804522.1">
    <property type="nucleotide sequence ID" value="NZ_JAGQDE010000042.1"/>
</dbReference>
<name>A0A940YLJ9_9BURK</name>
<proteinExistence type="predicted"/>
<feature type="domain" description="MgtC/SapB/SrpB/YhiD N-terminal" evidence="2">
    <location>
        <begin position="15"/>
        <end position="128"/>
    </location>
</feature>
<evidence type="ECO:0000259" key="2">
    <source>
        <dbReference type="Pfam" id="PF02308"/>
    </source>
</evidence>
<protein>
    <submittedName>
        <fullName evidence="4">MgtC/SapB family protein</fullName>
    </submittedName>
</protein>
<keyword evidence="1" id="KW-0812">Transmembrane</keyword>
<dbReference type="Pfam" id="PF02308">
    <property type="entry name" value="MgtC"/>
    <property type="match status" value="1"/>
</dbReference>
<dbReference type="PANTHER" id="PTHR39084:SF1">
    <property type="entry name" value="DUF4010 DOMAIN-CONTAINING PROTEIN"/>
    <property type="match status" value="1"/>
</dbReference>
<evidence type="ECO:0000259" key="3">
    <source>
        <dbReference type="Pfam" id="PF13194"/>
    </source>
</evidence>
<dbReference type="InterPro" id="IPR025105">
    <property type="entry name" value="DUF4010"/>
</dbReference>
<keyword evidence="1" id="KW-1133">Transmembrane helix</keyword>
<feature type="transmembrane region" description="Helical" evidence="1">
    <location>
        <begin position="37"/>
        <end position="55"/>
    </location>
</feature>